<keyword evidence="10" id="KW-1185">Reference proteome</keyword>
<dbReference type="InterPro" id="IPR006638">
    <property type="entry name" value="Elp3/MiaA/NifB-like_rSAM"/>
</dbReference>
<evidence type="ECO:0000313" key="10">
    <source>
        <dbReference type="Proteomes" id="UP000683507"/>
    </source>
</evidence>
<dbReference type="AlphaFoldDB" id="A0A916JJL4"/>
<dbReference type="PANTHER" id="PTHR43409">
    <property type="entry name" value="ANAEROBIC MAGNESIUM-PROTOPORPHYRIN IX MONOMETHYL ESTER CYCLASE-RELATED"/>
    <property type="match status" value="1"/>
</dbReference>
<keyword evidence="7" id="KW-0411">Iron-sulfur</keyword>
<evidence type="ECO:0000256" key="6">
    <source>
        <dbReference type="ARBA" id="ARBA00023004"/>
    </source>
</evidence>
<dbReference type="PROSITE" id="PS51918">
    <property type="entry name" value="RADICAL_SAM"/>
    <property type="match status" value="1"/>
</dbReference>
<dbReference type="SFLD" id="SFLDG01123">
    <property type="entry name" value="methyltransferase_(Class_B)"/>
    <property type="match status" value="1"/>
</dbReference>
<keyword evidence="6" id="KW-0408">Iron</keyword>
<dbReference type="InterPro" id="IPR007197">
    <property type="entry name" value="rSAM"/>
</dbReference>
<evidence type="ECO:0000256" key="3">
    <source>
        <dbReference type="ARBA" id="ARBA00022679"/>
    </source>
</evidence>
<evidence type="ECO:0000256" key="7">
    <source>
        <dbReference type="ARBA" id="ARBA00023014"/>
    </source>
</evidence>
<dbReference type="Gene3D" id="3.80.30.20">
    <property type="entry name" value="tm_1862 like domain"/>
    <property type="match status" value="1"/>
</dbReference>
<proteinExistence type="predicted"/>
<dbReference type="GO" id="GO:0016491">
    <property type="term" value="F:oxidoreductase activity"/>
    <property type="evidence" value="ECO:0007669"/>
    <property type="project" value="UniProtKB-KW"/>
</dbReference>
<dbReference type="EMBL" id="OU015584">
    <property type="protein sequence ID" value="CAG5076338.1"/>
    <property type="molecule type" value="Genomic_DNA"/>
</dbReference>
<evidence type="ECO:0000259" key="8">
    <source>
        <dbReference type="PROSITE" id="PS51918"/>
    </source>
</evidence>
<evidence type="ECO:0000256" key="2">
    <source>
        <dbReference type="ARBA" id="ARBA00022603"/>
    </source>
</evidence>
<dbReference type="InterPro" id="IPR034466">
    <property type="entry name" value="Methyltransferase_Class_B"/>
</dbReference>
<dbReference type="SUPFAM" id="SSF102114">
    <property type="entry name" value="Radical SAM enzymes"/>
    <property type="match status" value="1"/>
</dbReference>
<dbReference type="Pfam" id="PF04055">
    <property type="entry name" value="Radical_SAM"/>
    <property type="match status" value="1"/>
</dbReference>
<dbReference type="PANTHER" id="PTHR43409:SF7">
    <property type="entry name" value="BLL1977 PROTEIN"/>
    <property type="match status" value="1"/>
</dbReference>
<evidence type="ECO:0000256" key="4">
    <source>
        <dbReference type="ARBA" id="ARBA00022691"/>
    </source>
</evidence>
<reference evidence="9" key="1">
    <citation type="submission" date="2021-04" db="EMBL/GenBank/DDBJ databases">
        <authorList>
            <person name="Rodrigo-Torres L."/>
            <person name="Arahal R. D."/>
            <person name="Lucena T."/>
        </authorList>
    </citation>
    <scope>NUCLEOTIDE SEQUENCE</scope>
    <source>
        <strain evidence="9">AS29M-1</strain>
    </source>
</reference>
<dbReference type="KEGG" id="ptan:CRYO30217_00073"/>
<sequence length="469" mass="54211">MSKLLFSHSYYYQLDPKQWNTGMPYAPLGTIYAAGYMRSLGHEVSLYDVGLAPNSNEIIRHLNDQDPDYLVIYDDGFNYLTKMCLTNMREECFKMIKKTKQYKNIKIIVSSSDSTDHYEKYLAAGADVVLLGEGELSLAETIDYINQGKDLTDVKGIAYQENNEVKVNARRPVIRDLDELPNPAWDLIDIEPYKQKWQEHGHEFAINIATTRGCPYKCNWCAKPIYGNRYNSRSPKRVVEELIWIKENFNTSKLWMCDDIFGLKPNWVQEFRDELKAAEIQVQYKIQSRADLLLKEDSIDALVQSGLYEVWIGAESGSQKILDAMDKGTTLAQIKEATDLLQRKGVRVAYFLQFGYLNETKEDIQKTVDMLMNNMPDDIGVSVSYPLPGTPFYETVKSQLSEKSNWTDSDDLALMFQNTFNQNYYRALHRYIHKKFRAKQSGALKRMAYLPFILFYRTKMMLNSNTANG</sequence>
<organism evidence="9 10">
    <name type="scientific">Parvicella tangerina</name>
    <dbReference type="NCBI Taxonomy" id="2829795"/>
    <lineage>
        <taxon>Bacteria</taxon>
        <taxon>Pseudomonadati</taxon>
        <taxon>Bacteroidota</taxon>
        <taxon>Flavobacteriia</taxon>
        <taxon>Flavobacteriales</taxon>
        <taxon>Parvicellaceae</taxon>
        <taxon>Parvicella</taxon>
    </lineage>
</organism>
<dbReference type="InterPro" id="IPR023404">
    <property type="entry name" value="rSAM_horseshoe"/>
</dbReference>
<dbReference type="GO" id="GO:0046872">
    <property type="term" value="F:metal ion binding"/>
    <property type="evidence" value="ECO:0007669"/>
    <property type="project" value="UniProtKB-KW"/>
</dbReference>
<dbReference type="EC" id="1.21.98.3" evidence="9"/>
<dbReference type="InterPro" id="IPR051198">
    <property type="entry name" value="BchE-like"/>
</dbReference>
<dbReference type="Proteomes" id="UP000683507">
    <property type="component" value="Chromosome"/>
</dbReference>
<keyword evidence="2" id="KW-0489">Methyltransferase</keyword>
<keyword evidence="5" id="KW-0479">Metal-binding</keyword>
<dbReference type="GO" id="GO:0051539">
    <property type="term" value="F:4 iron, 4 sulfur cluster binding"/>
    <property type="evidence" value="ECO:0007669"/>
    <property type="project" value="UniProtKB-KW"/>
</dbReference>
<dbReference type="RefSeq" id="WP_258540317.1">
    <property type="nucleotide sequence ID" value="NZ_OU015584.1"/>
</dbReference>
<dbReference type="SFLD" id="SFLDS00029">
    <property type="entry name" value="Radical_SAM"/>
    <property type="match status" value="1"/>
</dbReference>
<keyword evidence="9" id="KW-0560">Oxidoreductase</keyword>
<dbReference type="GO" id="GO:0005829">
    <property type="term" value="C:cytosol"/>
    <property type="evidence" value="ECO:0007669"/>
    <property type="project" value="TreeGrafter"/>
</dbReference>
<accession>A0A916JJL4</accession>
<evidence type="ECO:0000256" key="5">
    <source>
        <dbReference type="ARBA" id="ARBA00022723"/>
    </source>
</evidence>
<comment type="cofactor">
    <cofactor evidence="1">
        <name>[4Fe-4S] cluster</name>
        <dbReference type="ChEBI" id="CHEBI:49883"/>
    </cofactor>
</comment>
<gene>
    <name evidence="9" type="primary">bchE_2</name>
    <name evidence="9" type="ORF">CRYO30217_00073</name>
</gene>
<dbReference type="InterPro" id="IPR058240">
    <property type="entry name" value="rSAM_sf"/>
</dbReference>
<evidence type="ECO:0000256" key="1">
    <source>
        <dbReference type="ARBA" id="ARBA00001966"/>
    </source>
</evidence>
<keyword evidence="4" id="KW-0949">S-adenosyl-L-methionine</keyword>
<feature type="domain" description="Radical SAM core" evidence="8">
    <location>
        <begin position="200"/>
        <end position="435"/>
    </location>
</feature>
<dbReference type="CDD" id="cd01335">
    <property type="entry name" value="Radical_SAM"/>
    <property type="match status" value="1"/>
</dbReference>
<name>A0A916JJL4_9FLAO</name>
<evidence type="ECO:0000313" key="9">
    <source>
        <dbReference type="EMBL" id="CAG5076338.1"/>
    </source>
</evidence>
<keyword evidence="3" id="KW-0808">Transferase</keyword>
<dbReference type="SFLD" id="SFLDG01082">
    <property type="entry name" value="B12-binding_domain_containing"/>
    <property type="match status" value="1"/>
</dbReference>
<dbReference type="SMART" id="SM00729">
    <property type="entry name" value="Elp3"/>
    <property type="match status" value="1"/>
</dbReference>
<protein>
    <submittedName>
        <fullName evidence="9">Anaerobic magnesium-protoporphyrin IX monomethyl ester cyclase</fullName>
        <ecNumber evidence="9">1.21.98.3</ecNumber>
    </submittedName>
</protein>
<dbReference type="Gene3D" id="3.40.50.280">
    <property type="entry name" value="Cobalamin-binding domain"/>
    <property type="match status" value="1"/>
</dbReference>